<keyword evidence="1" id="KW-1133">Transmembrane helix</keyword>
<dbReference type="AlphaFoldDB" id="A0A6B0U554"/>
<feature type="transmembrane region" description="Helical" evidence="1">
    <location>
        <begin position="31"/>
        <end position="47"/>
    </location>
</feature>
<dbReference type="EMBL" id="GIFC01001821">
    <property type="protein sequence ID" value="MXU83904.1"/>
    <property type="molecule type" value="Transcribed_RNA"/>
</dbReference>
<name>A0A6B0U554_IXORI</name>
<organism evidence="2">
    <name type="scientific">Ixodes ricinus</name>
    <name type="common">Common tick</name>
    <name type="synonym">Acarus ricinus</name>
    <dbReference type="NCBI Taxonomy" id="34613"/>
    <lineage>
        <taxon>Eukaryota</taxon>
        <taxon>Metazoa</taxon>
        <taxon>Ecdysozoa</taxon>
        <taxon>Arthropoda</taxon>
        <taxon>Chelicerata</taxon>
        <taxon>Arachnida</taxon>
        <taxon>Acari</taxon>
        <taxon>Parasitiformes</taxon>
        <taxon>Ixodida</taxon>
        <taxon>Ixodoidea</taxon>
        <taxon>Ixodidae</taxon>
        <taxon>Ixodinae</taxon>
        <taxon>Ixodes</taxon>
    </lineage>
</organism>
<evidence type="ECO:0000256" key="1">
    <source>
        <dbReference type="SAM" id="Phobius"/>
    </source>
</evidence>
<accession>A0A6B0U554</accession>
<proteinExistence type="predicted"/>
<reference evidence="2" key="1">
    <citation type="submission" date="2019-12" db="EMBL/GenBank/DDBJ databases">
        <title>An insight into the sialome of adult female Ixodes ricinus ticks feeding for 6 days.</title>
        <authorList>
            <person name="Perner J."/>
            <person name="Ribeiro J.M.C."/>
        </authorList>
    </citation>
    <scope>NUCLEOTIDE SEQUENCE</scope>
    <source>
        <strain evidence="2">Semi-engorged</strain>
        <tissue evidence="2">Salivary glands</tissue>
    </source>
</reference>
<evidence type="ECO:0000313" key="2">
    <source>
        <dbReference type="EMBL" id="MXU83904.1"/>
    </source>
</evidence>
<keyword evidence="1" id="KW-0472">Membrane</keyword>
<protein>
    <submittedName>
        <fullName evidence="2">Uncharacterized protein</fullName>
    </submittedName>
</protein>
<keyword evidence="1" id="KW-0812">Transmembrane</keyword>
<sequence length="78" mass="9204">MFCFIFIVFSFLLNTNRHVLFATWKSKRKIFTPVIVGLVCAIYKWILDTSSIKFMFDISGFCCSKFIFKFIRIRSAIS</sequence>